<feature type="domain" description="Myb/SANT-like" evidence="1">
    <location>
        <begin position="48"/>
        <end position="136"/>
    </location>
</feature>
<sequence>MEKDMDPLSTQVREDDYREGSNIRDVIANEIGKAIVPDSSTIVREFTKWMDDMDFRLLTAMLDEAKLGKRVDGSWTTQAYSNIVESLRQSGLIGITKNNVKNRQKSIKDIWREVHDLFSGLSGFAWDESTKCFTTEYGMT</sequence>
<evidence type="ECO:0000259" key="1">
    <source>
        <dbReference type="Pfam" id="PF12776"/>
    </source>
</evidence>
<gene>
    <name evidence="2" type="ORF">Fmac_032536</name>
</gene>
<dbReference type="EMBL" id="JBGMDY010000011">
    <property type="protein sequence ID" value="KAL2318660.1"/>
    <property type="molecule type" value="Genomic_DNA"/>
</dbReference>
<proteinExistence type="predicted"/>
<reference evidence="2 3" key="1">
    <citation type="submission" date="2024-08" db="EMBL/GenBank/DDBJ databases">
        <title>Insights into the chromosomal genome structure of Flemingia macrophylla.</title>
        <authorList>
            <person name="Ding Y."/>
            <person name="Zhao Y."/>
            <person name="Bi W."/>
            <person name="Wu M."/>
            <person name="Zhao G."/>
            <person name="Gong Y."/>
            <person name="Li W."/>
            <person name="Zhang P."/>
        </authorList>
    </citation>
    <scope>NUCLEOTIDE SEQUENCE [LARGE SCALE GENOMIC DNA]</scope>
    <source>
        <strain evidence="2">DYQJB</strain>
        <tissue evidence="2">Leaf</tissue>
    </source>
</reference>
<comment type="caution">
    <text evidence="2">The sequence shown here is derived from an EMBL/GenBank/DDBJ whole genome shotgun (WGS) entry which is preliminary data.</text>
</comment>
<dbReference type="AlphaFoldDB" id="A0ABD1L564"/>
<organism evidence="2 3">
    <name type="scientific">Flemingia macrophylla</name>
    <dbReference type="NCBI Taxonomy" id="520843"/>
    <lineage>
        <taxon>Eukaryota</taxon>
        <taxon>Viridiplantae</taxon>
        <taxon>Streptophyta</taxon>
        <taxon>Embryophyta</taxon>
        <taxon>Tracheophyta</taxon>
        <taxon>Spermatophyta</taxon>
        <taxon>Magnoliopsida</taxon>
        <taxon>eudicotyledons</taxon>
        <taxon>Gunneridae</taxon>
        <taxon>Pentapetalae</taxon>
        <taxon>rosids</taxon>
        <taxon>fabids</taxon>
        <taxon>Fabales</taxon>
        <taxon>Fabaceae</taxon>
        <taxon>Papilionoideae</taxon>
        <taxon>50 kb inversion clade</taxon>
        <taxon>NPAAA clade</taxon>
        <taxon>indigoferoid/millettioid clade</taxon>
        <taxon>Phaseoleae</taxon>
        <taxon>Flemingia</taxon>
    </lineage>
</organism>
<evidence type="ECO:0000313" key="2">
    <source>
        <dbReference type="EMBL" id="KAL2318660.1"/>
    </source>
</evidence>
<keyword evidence="3" id="KW-1185">Reference proteome</keyword>
<dbReference type="PANTHER" id="PTHR46929">
    <property type="entry name" value="EXPRESSED PROTEIN"/>
    <property type="match status" value="1"/>
</dbReference>
<dbReference type="Proteomes" id="UP001603857">
    <property type="component" value="Unassembled WGS sequence"/>
</dbReference>
<accession>A0ABD1L564</accession>
<dbReference type="InterPro" id="IPR024752">
    <property type="entry name" value="Myb/SANT-like_dom"/>
</dbReference>
<dbReference type="PANTHER" id="PTHR46929:SF4">
    <property type="entry name" value="MYB_SANT-LIKE DOMAIN-CONTAINING PROTEIN"/>
    <property type="match status" value="1"/>
</dbReference>
<protein>
    <recommendedName>
        <fullName evidence="1">Myb/SANT-like domain-containing protein</fullName>
    </recommendedName>
</protein>
<name>A0ABD1L564_9FABA</name>
<evidence type="ECO:0000313" key="3">
    <source>
        <dbReference type="Proteomes" id="UP001603857"/>
    </source>
</evidence>
<dbReference type="Pfam" id="PF12776">
    <property type="entry name" value="Myb_DNA-bind_3"/>
    <property type="match status" value="1"/>
</dbReference>